<dbReference type="Proteomes" id="UP000286598">
    <property type="component" value="Unassembled WGS sequence"/>
</dbReference>
<dbReference type="RefSeq" id="WP_118354854.1">
    <property type="nucleotide sequence ID" value="NZ_CAUBZY010000032.1"/>
</dbReference>
<keyword evidence="1" id="KW-0732">Signal</keyword>
<comment type="caution">
    <text evidence="3">The sequence shown here is derived from an EMBL/GenBank/DDBJ whole genome shotgun (WGS) entry which is preliminary data.</text>
</comment>
<dbReference type="GO" id="GO:0010181">
    <property type="term" value="F:FMN binding"/>
    <property type="evidence" value="ECO:0007669"/>
    <property type="project" value="InterPro"/>
</dbReference>
<organism evidence="3 4">
    <name type="scientific">Leyella stercorea</name>
    <dbReference type="NCBI Taxonomy" id="363265"/>
    <lineage>
        <taxon>Bacteria</taxon>
        <taxon>Pseudomonadati</taxon>
        <taxon>Bacteroidota</taxon>
        <taxon>Bacteroidia</taxon>
        <taxon>Bacteroidales</taxon>
        <taxon>Prevotellaceae</taxon>
        <taxon>Leyella</taxon>
    </lineage>
</organism>
<keyword evidence="4" id="KW-1185">Reference proteome</keyword>
<dbReference type="OrthoDB" id="1081374at2"/>
<evidence type="ECO:0000259" key="2">
    <source>
        <dbReference type="SMART" id="SM00900"/>
    </source>
</evidence>
<dbReference type="AlphaFoldDB" id="A0A3R6G5E9"/>
<evidence type="ECO:0000313" key="3">
    <source>
        <dbReference type="EMBL" id="RHK51795.1"/>
    </source>
</evidence>
<evidence type="ECO:0000313" key="4">
    <source>
        <dbReference type="Proteomes" id="UP000286598"/>
    </source>
</evidence>
<feature type="domain" description="FMN-binding" evidence="2">
    <location>
        <begin position="50"/>
        <end position="133"/>
    </location>
</feature>
<accession>A0A3R6G5E9</accession>
<evidence type="ECO:0000256" key="1">
    <source>
        <dbReference type="SAM" id="SignalP"/>
    </source>
</evidence>
<dbReference type="Pfam" id="PF04205">
    <property type="entry name" value="FMN_bind"/>
    <property type="match status" value="1"/>
</dbReference>
<dbReference type="InterPro" id="IPR007329">
    <property type="entry name" value="FMN-bd"/>
</dbReference>
<gene>
    <name evidence="3" type="ORF">DW060_03800</name>
</gene>
<protein>
    <submittedName>
        <fullName evidence="3">FMN-binding protein</fullName>
    </submittedName>
</protein>
<reference evidence="3 4" key="1">
    <citation type="submission" date="2018-08" db="EMBL/GenBank/DDBJ databases">
        <title>A genome reference for cultivated species of the human gut microbiota.</title>
        <authorList>
            <person name="Zou Y."/>
            <person name="Xue W."/>
            <person name="Luo G."/>
        </authorList>
    </citation>
    <scope>NUCLEOTIDE SEQUENCE [LARGE SCALE GENOMIC DNA]</scope>
    <source>
        <strain evidence="3 4">AF42-9</strain>
    </source>
</reference>
<dbReference type="EMBL" id="QRNO01000012">
    <property type="protein sequence ID" value="RHK51795.1"/>
    <property type="molecule type" value="Genomic_DNA"/>
</dbReference>
<sequence>MLSTHKCIKRGAAILLLLLAASNIHSDNVITRHTDGTTIVRTTTICNARGYRKSTPVEVHFKNGKVQKVVALKNEETVPYFARVKQFLLPLYNNLKISKAKKLTQRTDIDGCTGATFSTKAVQKNIKAAIDYYEKQK</sequence>
<dbReference type="GO" id="GO:0016020">
    <property type="term" value="C:membrane"/>
    <property type="evidence" value="ECO:0007669"/>
    <property type="project" value="InterPro"/>
</dbReference>
<dbReference type="SMART" id="SM00900">
    <property type="entry name" value="FMN_bind"/>
    <property type="match status" value="1"/>
</dbReference>
<feature type="signal peptide" evidence="1">
    <location>
        <begin position="1"/>
        <end position="26"/>
    </location>
</feature>
<proteinExistence type="predicted"/>
<feature type="chain" id="PRO_5018649097" evidence="1">
    <location>
        <begin position="27"/>
        <end position="137"/>
    </location>
</feature>
<name>A0A3R6G5E9_9BACT</name>